<gene>
    <name evidence="2" type="ORF">GKD68_25235</name>
</gene>
<accession>A0A7K0I5X5</accession>
<feature type="non-terminal residue" evidence="2">
    <location>
        <position position="45"/>
    </location>
</feature>
<dbReference type="EMBL" id="WKNE01000279">
    <property type="protein sequence ID" value="MRZ57966.1"/>
    <property type="molecule type" value="Genomic_DNA"/>
</dbReference>
<dbReference type="AlphaFoldDB" id="A0A7K0I5X5"/>
<dbReference type="InterPro" id="IPR038461">
    <property type="entry name" value="Schlafen_AlbA_2_dom_sf"/>
</dbReference>
<evidence type="ECO:0000313" key="3">
    <source>
        <dbReference type="Proteomes" id="UP000432516"/>
    </source>
</evidence>
<name>A0A7K0I5X5_PARDI</name>
<organism evidence="2 3">
    <name type="scientific">Parabacteroides distasonis</name>
    <dbReference type="NCBI Taxonomy" id="823"/>
    <lineage>
        <taxon>Bacteria</taxon>
        <taxon>Pseudomonadati</taxon>
        <taxon>Bacteroidota</taxon>
        <taxon>Bacteroidia</taxon>
        <taxon>Bacteroidales</taxon>
        <taxon>Tannerellaceae</taxon>
        <taxon>Parabacteroides</taxon>
    </lineage>
</organism>
<dbReference type="Pfam" id="PF04326">
    <property type="entry name" value="SLFN_AlbA_2"/>
    <property type="match status" value="1"/>
</dbReference>
<protein>
    <submittedName>
        <fullName evidence="2">Transcriptional regulator</fullName>
    </submittedName>
</protein>
<dbReference type="InterPro" id="IPR007421">
    <property type="entry name" value="Schlafen_AlbA_2_dom"/>
</dbReference>
<reference evidence="2 3" key="1">
    <citation type="journal article" date="2019" name="Nat. Med.">
        <title>A library of human gut bacterial isolates paired with longitudinal multiomics data enables mechanistic microbiome research.</title>
        <authorList>
            <person name="Poyet M."/>
            <person name="Groussin M."/>
            <person name="Gibbons S.M."/>
            <person name="Avila-Pacheco J."/>
            <person name="Jiang X."/>
            <person name="Kearney S.M."/>
            <person name="Perrotta A.R."/>
            <person name="Berdy B."/>
            <person name="Zhao S."/>
            <person name="Lieberman T.D."/>
            <person name="Swanson P.K."/>
            <person name="Smith M."/>
            <person name="Roesemann S."/>
            <person name="Alexander J.E."/>
            <person name="Rich S.A."/>
            <person name="Livny J."/>
            <person name="Vlamakis H."/>
            <person name="Clish C."/>
            <person name="Bullock K."/>
            <person name="Deik A."/>
            <person name="Scott J."/>
            <person name="Pierce K.A."/>
            <person name="Xavier R.J."/>
            <person name="Alm E.J."/>
        </authorList>
    </citation>
    <scope>NUCLEOTIDE SEQUENCE [LARGE SCALE GENOMIC DNA]</scope>
    <source>
        <strain evidence="2 3">BIOML-A2</strain>
    </source>
</reference>
<sequence length="45" mass="5168">MNENQNTEWKESWRDEYLKWICGFANATGGKIYIGMNDNGKVVGV</sequence>
<dbReference type="Gene3D" id="3.30.950.30">
    <property type="entry name" value="Schlafen, AAA domain"/>
    <property type="match status" value="1"/>
</dbReference>
<dbReference type="Proteomes" id="UP000432516">
    <property type="component" value="Unassembled WGS sequence"/>
</dbReference>
<feature type="domain" description="Schlafen AlbA-2" evidence="1">
    <location>
        <begin position="3"/>
        <end position="45"/>
    </location>
</feature>
<comment type="caution">
    <text evidence="2">The sequence shown here is derived from an EMBL/GenBank/DDBJ whole genome shotgun (WGS) entry which is preliminary data.</text>
</comment>
<evidence type="ECO:0000313" key="2">
    <source>
        <dbReference type="EMBL" id="MRZ57966.1"/>
    </source>
</evidence>
<evidence type="ECO:0000259" key="1">
    <source>
        <dbReference type="Pfam" id="PF04326"/>
    </source>
</evidence>
<dbReference type="RefSeq" id="WP_173011914.1">
    <property type="nucleotide sequence ID" value="NZ_WKNE01000279.1"/>
</dbReference>
<proteinExistence type="predicted"/>